<accession>A5LIM8</accession>
<dbReference type="EC" id="7.1.1.2" evidence="2"/>
<dbReference type="PANTHER" id="PTHR42829">
    <property type="entry name" value="NADH-UBIQUINONE OXIDOREDUCTASE CHAIN 5"/>
    <property type="match status" value="1"/>
</dbReference>
<dbReference type="AlphaFoldDB" id="A5LIM8"/>
<evidence type="ECO:0000256" key="3">
    <source>
        <dbReference type="ARBA" id="ARBA00022692"/>
    </source>
</evidence>
<organism evidence="10">
    <name type="scientific">Hydroides elegans</name>
    <name type="common">Polychaete tubeworm</name>
    <dbReference type="NCBI Taxonomy" id="216498"/>
    <lineage>
        <taxon>Eukaryota</taxon>
        <taxon>Metazoa</taxon>
        <taxon>Spiralia</taxon>
        <taxon>Lophotrochozoa</taxon>
        <taxon>Annelida</taxon>
        <taxon>Polychaeta</taxon>
        <taxon>Sedentaria</taxon>
        <taxon>Canalipalpata</taxon>
        <taxon>Sabellida</taxon>
        <taxon>Serpulidae</taxon>
        <taxon>Hydroides</taxon>
    </lineage>
</organism>
<dbReference type="Pfam" id="PF00361">
    <property type="entry name" value="Proton_antipo_M"/>
    <property type="match status" value="1"/>
</dbReference>
<feature type="domain" description="NADH:quinone oxidoreductase/Mrp antiporter transmembrane" evidence="9">
    <location>
        <begin position="17"/>
        <end position="96"/>
    </location>
</feature>
<evidence type="ECO:0000256" key="1">
    <source>
        <dbReference type="ARBA" id="ARBA00004141"/>
    </source>
</evidence>
<keyword evidence="3 8" id="KW-0812">Transmembrane</keyword>
<dbReference type="GO" id="GO:0003954">
    <property type="term" value="F:NADH dehydrogenase activity"/>
    <property type="evidence" value="ECO:0007669"/>
    <property type="project" value="TreeGrafter"/>
</dbReference>
<evidence type="ECO:0000259" key="9">
    <source>
        <dbReference type="Pfam" id="PF00361"/>
    </source>
</evidence>
<evidence type="ECO:0000256" key="7">
    <source>
        <dbReference type="ARBA" id="ARBA00049551"/>
    </source>
</evidence>
<feature type="non-terminal residue" evidence="10">
    <location>
        <position position="1"/>
    </location>
</feature>
<dbReference type="GO" id="GO:0016020">
    <property type="term" value="C:membrane"/>
    <property type="evidence" value="ECO:0007669"/>
    <property type="project" value="UniProtKB-SubCell"/>
</dbReference>
<feature type="non-terminal residue" evidence="10">
    <location>
        <position position="200"/>
    </location>
</feature>
<evidence type="ECO:0000256" key="4">
    <source>
        <dbReference type="ARBA" id="ARBA00022989"/>
    </source>
</evidence>
<dbReference type="GO" id="GO:0008137">
    <property type="term" value="F:NADH dehydrogenase (ubiquinone) activity"/>
    <property type="evidence" value="ECO:0007669"/>
    <property type="project" value="UniProtKB-EC"/>
</dbReference>
<feature type="transmembrane region" description="Helical" evidence="8">
    <location>
        <begin position="177"/>
        <end position="195"/>
    </location>
</feature>
<dbReference type="InterPro" id="IPR001750">
    <property type="entry name" value="ND/Mrp_TM"/>
</dbReference>
<evidence type="ECO:0000256" key="8">
    <source>
        <dbReference type="SAM" id="Phobius"/>
    </source>
</evidence>
<dbReference type="EMBL" id="AB308069">
    <property type="protein sequence ID" value="BAF63850.1"/>
    <property type="molecule type" value="mRNA"/>
</dbReference>
<reference evidence="10" key="1">
    <citation type="journal article" date="2009" name="Mar. Biotechnol.">
        <title>Inhibitory effects of a branched-chain fatty acid on larval settlement of the polychaete Hydroides elegans.</title>
        <authorList>
            <person name="Xu Y."/>
            <person name="Li H."/>
            <person name="Li X."/>
            <person name="Xiao X."/>
            <person name="Qian P.-Y."/>
        </authorList>
    </citation>
    <scope>NUCLEOTIDE SEQUENCE</scope>
</reference>
<dbReference type="GO" id="GO:0042773">
    <property type="term" value="P:ATP synthesis coupled electron transport"/>
    <property type="evidence" value="ECO:0007669"/>
    <property type="project" value="InterPro"/>
</dbReference>
<feature type="transmembrane region" description="Helical" evidence="8">
    <location>
        <begin position="139"/>
        <end position="157"/>
    </location>
</feature>
<sequence length="200" mass="22018">QCQACMPAGRRFFLLLASFFHLVVHALFKSLLFLCAGVLIQGAGHSQDIRLMGGSLGRHLICKAGLFYSRVRIIGLPLLGGYDSKELVIGVILLSGVQNREFSFLLGRFIVIIGGGYAFRLICVLLIRKKVALFGHNNSRVSLNCIGVLLLTSVILGKWGYFYRSLGVTSLLGFLDSSWIVLFLSGLLVDFWFGWANTSV</sequence>
<keyword evidence="4 8" id="KW-1133">Transmembrane helix</keyword>
<protein>
    <recommendedName>
        <fullName evidence="2">NADH:ubiquinone reductase (H(+)-translocating)</fullName>
        <ecNumber evidence="2">7.1.1.2</ecNumber>
    </recommendedName>
    <alternativeName>
        <fullName evidence="6">NADH dehydrogenase subunit 5</fullName>
    </alternativeName>
</protein>
<dbReference type="GO" id="GO:0015990">
    <property type="term" value="P:electron transport coupled proton transport"/>
    <property type="evidence" value="ECO:0007669"/>
    <property type="project" value="TreeGrafter"/>
</dbReference>
<proteinExistence type="evidence at transcript level"/>
<evidence type="ECO:0000256" key="2">
    <source>
        <dbReference type="ARBA" id="ARBA00012944"/>
    </source>
</evidence>
<feature type="transmembrane region" description="Helical" evidence="8">
    <location>
        <begin position="12"/>
        <end position="40"/>
    </location>
</feature>
<feature type="transmembrane region" description="Helical" evidence="8">
    <location>
        <begin position="102"/>
        <end position="127"/>
    </location>
</feature>
<name>A5LIM8_HYDEL</name>
<comment type="catalytic activity">
    <reaction evidence="7">
        <text>a ubiquinone + NADH + 5 H(+)(in) = a ubiquinol + NAD(+) + 4 H(+)(out)</text>
        <dbReference type="Rhea" id="RHEA:29091"/>
        <dbReference type="Rhea" id="RHEA-COMP:9565"/>
        <dbReference type="Rhea" id="RHEA-COMP:9566"/>
        <dbReference type="ChEBI" id="CHEBI:15378"/>
        <dbReference type="ChEBI" id="CHEBI:16389"/>
        <dbReference type="ChEBI" id="CHEBI:17976"/>
        <dbReference type="ChEBI" id="CHEBI:57540"/>
        <dbReference type="ChEBI" id="CHEBI:57945"/>
        <dbReference type="EC" id="7.1.1.2"/>
    </reaction>
</comment>
<evidence type="ECO:0000256" key="5">
    <source>
        <dbReference type="ARBA" id="ARBA00023136"/>
    </source>
</evidence>
<dbReference type="PANTHER" id="PTHR42829:SF2">
    <property type="entry name" value="NADH-UBIQUINONE OXIDOREDUCTASE CHAIN 5"/>
    <property type="match status" value="1"/>
</dbReference>
<dbReference type="InterPro" id="IPR003945">
    <property type="entry name" value="NU5C-like"/>
</dbReference>
<comment type="subcellular location">
    <subcellularLocation>
        <location evidence="1">Membrane</location>
        <topology evidence="1">Multi-pass membrane protein</topology>
    </subcellularLocation>
</comment>
<keyword evidence="5 8" id="KW-0472">Membrane</keyword>
<evidence type="ECO:0000313" key="10">
    <source>
        <dbReference type="EMBL" id="BAF63850.1"/>
    </source>
</evidence>
<evidence type="ECO:0000256" key="6">
    <source>
        <dbReference type="ARBA" id="ARBA00031027"/>
    </source>
</evidence>